<sequence>MTSRDNWKALYPYIRDFVFIIFLLFGTLGIAEFDRLNAQELASQSASSIVVEGNRRVDAETIRSYFQSKPGEPLT</sequence>
<feature type="transmembrane region" description="Helical" evidence="1">
    <location>
        <begin position="12"/>
        <end position="31"/>
    </location>
</feature>
<gene>
    <name evidence="2" type="ORF">QOZ99_002993</name>
</gene>
<dbReference type="Gene3D" id="3.10.20.310">
    <property type="entry name" value="membrane protein fhac"/>
    <property type="match status" value="1"/>
</dbReference>
<keyword evidence="3" id="KW-1185">Reference proteome</keyword>
<keyword evidence="1" id="KW-0812">Transmembrane</keyword>
<evidence type="ECO:0000256" key="1">
    <source>
        <dbReference type="SAM" id="Phobius"/>
    </source>
</evidence>
<dbReference type="Proteomes" id="UP001235094">
    <property type="component" value="Unassembled WGS sequence"/>
</dbReference>
<organism evidence="2 3">
    <name type="scientific">Ancylobacter amanitiformis</name>
    <dbReference type="NCBI Taxonomy" id="217069"/>
    <lineage>
        <taxon>Bacteria</taxon>
        <taxon>Pseudomonadati</taxon>
        <taxon>Pseudomonadota</taxon>
        <taxon>Alphaproteobacteria</taxon>
        <taxon>Hyphomicrobiales</taxon>
        <taxon>Xanthobacteraceae</taxon>
        <taxon>Ancylobacter</taxon>
    </lineage>
</organism>
<comment type="caution">
    <text evidence="2">The sequence shown here is derived from an EMBL/GenBank/DDBJ whole genome shotgun (WGS) entry which is preliminary data.</text>
</comment>
<name>A0ABU0LTQ2_9HYPH</name>
<dbReference type="EMBL" id="JAUSVR010000009">
    <property type="protein sequence ID" value="MDQ0512093.1"/>
    <property type="molecule type" value="Genomic_DNA"/>
</dbReference>
<protein>
    <submittedName>
        <fullName evidence="2">Outer membrane protein assembly factor BamA</fullName>
    </submittedName>
</protein>
<keyword evidence="1" id="KW-1133">Transmembrane helix</keyword>
<proteinExistence type="predicted"/>
<reference evidence="2 3" key="1">
    <citation type="submission" date="2023-07" db="EMBL/GenBank/DDBJ databases">
        <title>Genomic Encyclopedia of Type Strains, Phase IV (KMG-IV): sequencing the most valuable type-strain genomes for metagenomic binning, comparative biology and taxonomic classification.</title>
        <authorList>
            <person name="Goeker M."/>
        </authorList>
    </citation>
    <scope>NUCLEOTIDE SEQUENCE [LARGE SCALE GENOMIC DNA]</scope>
    <source>
        <strain evidence="2 3">DSM 15561</strain>
    </source>
</reference>
<dbReference type="RefSeq" id="WP_306890765.1">
    <property type="nucleotide sequence ID" value="NZ_JAUSVR010000009.1"/>
</dbReference>
<evidence type="ECO:0000313" key="2">
    <source>
        <dbReference type="EMBL" id="MDQ0512093.1"/>
    </source>
</evidence>
<accession>A0ABU0LTQ2</accession>
<feature type="non-terminal residue" evidence="2">
    <location>
        <position position="75"/>
    </location>
</feature>
<evidence type="ECO:0000313" key="3">
    <source>
        <dbReference type="Proteomes" id="UP001235094"/>
    </source>
</evidence>
<keyword evidence="1" id="KW-0472">Membrane</keyword>